<evidence type="ECO:0000256" key="2">
    <source>
        <dbReference type="ARBA" id="ARBA00022980"/>
    </source>
</evidence>
<evidence type="ECO:0000256" key="4">
    <source>
        <dbReference type="ARBA" id="ARBA00035175"/>
    </source>
</evidence>
<dbReference type="GO" id="GO:0006412">
    <property type="term" value="P:translation"/>
    <property type="evidence" value="ECO:0007669"/>
    <property type="project" value="InterPro"/>
</dbReference>
<dbReference type="FunFam" id="2.40.50.100:FF:000020">
    <property type="entry name" value="50S ribosomal protein L27"/>
    <property type="match status" value="1"/>
</dbReference>
<dbReference type="NCBIfam" id="TIGR00062">
    <property type="entry name" value="L27"/>
    <property type="match status" value="1"/>
</dbReference>
<comment type="caution">
    <text evidence="6">The sequence shown here is derived from an EMBL/GenBank/DDBJ whole genome shotgun (WGS) entry which is preliminary data.</text>
</comment>
<protein>
    <recommendedName>
        <fullName evidence="4">Large ribosomal subunit protein bL27</fullName>
    </recommendedName>
    <alternativeName>
        <fullName evidence="5">50S ribosomal protein L27</fullName>
    </alternativeName>
</protein>
<dbReference type="GO" id="GO:0005840">
    <property type="term" value="C:ribosome"/>
    <property type="evidence" value="ECO:0007669"/>
    <property type="project" value="UniProtKB-KW"/>
</dbReference>
<dbReference type="InterPro" id="IPR001684">
    <property type="entry name" value="Ribosomal_bL27"/>
</dbReference>
<evidence type="ECO:0000256" key="3">
    <source>
        <dbReference type="ARBA" id="ARBA00023274"/>
    </source>
</evidence>
<dbReference type="Proteomes" id="UP000178820">
    <property type="component" value="Unassembled WGS sequence"/>
</dbReference>
<dbReference type="PANTHER" id="PTHR15893">
    <property type="entry name" value="RIBOSOMAL PROTEIN L27"/>
    <property type="match status" value="1"/>
</dbReference>
<reference evidence="6 7" key="1">
    <citation type="journal article" date="2016" name="Nat. Commun.">
        <title>Thousands of microbial genomes shed light on interconnected biogeochemical processes in an aquifer system.</title>
        <authorList>
            <person name="Anantharaman K."/>
            <person name="Brown C.T."/>
            <person name="Hug L.A."/>
            <person name="Sharon I."/>
            <person name="Castelle C.J."/>
            <person name="Probst A.J."/>
            <person name="Thomas B.C."/>
            <person name="Singh A."/>
            <person name="Wilkins M.J."/>
            <person name="Karaoz U."/>
            <person name="Brodie E.L."/>
            <person name="Williams K.H."/>
            <person name="Hubbard S.S."/>
            <person name="Banfield J.F."/>
        </authorList>
    </citation>
    <scope>NUCLEOTIDE SEQUENCE [LARGE SCALE GENOMIC DNA]</scope>
</reference>
<gene>
    <name evidence="6" type="ORF">A3D44_01910</name>
</gene>
<accession>A0A1G2I4Y4</accession>
<comment type="similarity">
    <text evidence="1">Belongs to the bacterial ribosomal protein bL27 family.</text>
</comment>
<dbReference type="Gene3D" id="2.40.50.100">
    <property type="match status" value="1"/>
</dbReference>
<dbReference type="STRING" id="1802207.A3D44_01910"/>
<dbReference type="GO" id="GO:1990904">
    <property type="term" value="C:ribonucleoprotein complex"/>
    <property type="evidence" value="ECO:0007669"/>
    <property type="project" value="UniProtKB-KW"/>
</dbReference>
<dbReference type="SUPFAM" id="SSF110324">
    <property type="entry name" value="Ribosomal L27 protein-like"/>
    <property type="match status" value="1"/>
</dbReference>
<evidence type="ECO:0000313" key="6">
    <source>
        <dbReference type="EMBL" id="OGZ69833.1"/>
    </source>
</evidence>
<keyword evidence="3" id="KW-0687">Ribonucleoprotein</keyword>
<dbReference type="PROSITE" id="PS00831">
    <property type="entry name" value="RIBOSOMAL_L27"/>
    <property type="match status" value="1"/>
</dbReference>
<proteinExistence type="inferred from homology"/>
<dbReference type="Pfam" id="PF01016">
    <property type="entry name" value="Ribosomal_L27"/>
    <property type="match status" value="1"/>
</dbReference>
<name>A0A1G2I4Y4_9BACT</name>
<dbReference type="PRINTS" id="PR00063">
    <property type="entry name" value="RIBOSOMALL27"/>
</dbReference>
<evidence type="ECO:0000313" key="7">
    <source>
        <dbReference type="Proteomes" id="UP000178820"/>
    </source>
</evidence>
<dbReference type="EMBL" id="MHOT01000002">
    <property type="protein sequence ID" value="OGZ69833.1"/>
    <property type="molecule type" value="Genomic_DNA"/>
</dbReference>
<organism evidence="6 7">
    <name type="scientific">Candidatus Staskawiczbacteria bacterium RIFCSPHIGHO2_02_FULL_42_22</name>
    <dbReference type="NCBI Taxonomy" id="1802207"/>
    <lineage>
        <taxon>Bacteria</taxon>
        <taxon>Candidatus Staskawicziibacteriota</taxon>
    </lineage>
</organism>
<dbReference type="AlphaFoldDB" id="A0A1G2I4Y4"/>
<dbReference type="PANTHER" id="PTHR15893:SF0">
    <property type="entry name" value="LARGE RIBOSOMAL SUBUNIT PROTEIN BL27M"/>
    <property type="match status" value="1"/>
</dbReference>
<evidence type="ECO:0000256" key="5">
    <source>
        <dbReference type="ARBA" id="ARBA00035477"/>
    </source>
</evidence>
<dbReference type="InterPro" id="IPR018261">
    <property type="entry name" value="Ribosomal_bL27_CS"/>
</dbReference>
<evidence type="ECO:0000256" key="1">
    <source>
        <dbReference type="ARBA" id="ARBA00010797"/>
    </source>
</evidence>
<dbReference type="GO" id="GO:0003735">
    <property type="term" value="F:structural constituent of ribosome"/>
    <property type="evidence" value="ECO:0007669"/>
    <property type="project" value="InterPro"/>
</dbReference>
<sequence length="94" mass="10202">MSTSKSSGSSRLGRDSAAQRLGIKLYAGEKAKTGMIIVRQRGTRYLPGINVKRGSDDTLYAGVDGTVRFATKLKKLFNGSQRQVRVVNVDAINL</sequence>
<keyword evidence="2 6" id="KW-0689">Ribosomal protein</keyword>